<reference evidence="1 2" key="1">
    <citation type="journal article" date="2016" name="Nat. Commun.">
        <title>Thousands of microbial genomes shed light on interconnected biogeochemical processes in an aquifer system.</title>
        <authorList>
            <person name="Anantharaman K."/>
            <person name="Brown C.T."/>
            <person name="Hug L.A."/>
            <person name="Sharon I."/>
            <person name="Castelle C.J."/>
            <person name="Probst A.J."/>
            <person name="Thomas B.C."/>
            <person name="Singh A."/>
            <person name="Wilkins M.J."/>
            <person name="Karaoz U."/>
            <person name="Brodie E.L."/>
            <person name="Williams K.H."/>
            <person name="Hubbard S.S."/>
            <person name="Banfield J.F."/>
        </authorList>
    </citation>
    <scope>NUCLEOTIDE SEQUENCE [LARGE SCALE GENOMIC DNA]</scope>
</reference>
<comment type="caution">
    <text evidence="1">The sequence shown here is derived from an EMBL/GenBank/DDBJ whole genome shotgun (WGS) entry which is preliminary data.</text>
</comment>
<accession>A0A1G2KU30</accession>
<proteinExistence type="predicted"/>
<name>A0A1G2KU30_9BACT</name>
<protein>
    <submittedName>
        <fullName evidence="1">Uncharacterized protein</fullName>
    </submittedName>
</protein>
<evidence type="ECO:0000313" key="2">
    <source>
        <dbReference type="Proteomes" id="UP000178710"/>
    </source>
</evidence>
<gene>
    <name evidence="1" type="ORF">A3C12_00990</name>
</gene>
<dbReference type="Proteomes" id="UP000178710">
    <property type="component" value="Unassembled WGS sequence"/>
</dbReference>
<evidence type="ECO:0000313" key="1">
    <source>
        <dbReference type="EMBL" id="OHA01931.1"/>
    </source>
</evidence>
<organism evidence="1 2">
    <name type="scientific">Candidatus Sungbacteria bacterium RIFCSPHIGHO2_02_FULL_49_20</name>
    <dbReference type="NCBI Taxonomy" id="1802272"/>
    <lineage>
        <taxon>Bacteria</taxon>
        <taxon>Candidatus Sungiibacteriota</taxon>
    </lineage>
</organism>
<dbReference type="AlphaFoldDB" id="A0A1G2KU30"/>
<dbReference type="EMBL" id="MHQK01000015">
    <property type="protein sequence ID" value="OHA01931.1"/>
    <property type="molecule type" value="Genomic_DNA"/>
</dbReference>
<sequence>MTLWHRTLSGERWATFSASKQVLMIGTELMRGQRWQELGDDEEARRSSERALELIDLTVADNRWRGKRVSLLRLRESLAEAYLNPREKPFRVLYERSLELASTGHDLDPG</sequence>